<name>A0A147BCQ8_IXORI</name>
<protein>
    <submittedName>
        <fullName evidence="2">Putative secreted protein</fullName>
    </submittedName>
</protein>
<organism evidence="2">
    <name type="scientific">Ixodes ricinus</name>
    <name type="common">Common tick</name>
    <name type="synonym">Acarus ricinus</name>
    <dbReference type="NCBI Taxonomy" id="34613"/>
    <lineage>
        <taxon>Eukaryota</taxon>
        <taxon>Metazoa</taxon>
        <taxon>Ecdysozoa</taxon>
        <taxon>Arthropoda</taxon>
        <taxon>Chelicerata</taxon>
        <taxon>Arachnida</taxon>
        <taxon>Acari</taxon>
        <taxon>Parasitiformes</taxon>
        <taxon>Ixodida</taxon>
        <taxon>Ixodoidea</taxon>
        <taxon>Ixodidae</taxon>
        <taxon>Ixodinae</taxon>
        <taxon>Ixodes</taxon>
    </lineage>
</organism>
<feature type="chain" id="PRO_5007541987" evidence="1">
    <location>
        <begin position="24"/>
        <end position="79"/>
    </location>
</feature>
<evidence type="ECO:0000256" key="1">
    <source>
        <dbReference type="SAM" id="SignalP"/>
    </source>
</evidence>
<feature type="signal peptide" evidence="1">
    <location>
        <begin position="1"/>
        <end position="23"/>
    </location>
</feature>
<keyword evidence="1" id="KW-0732">Signal</keyword>
<dbReference type="AlphaFoldDB" id="A0A147BCQ8"/>
<sequence>MMHVCQILFAHLVLSCWRHGVYCTSPCTGRQWQTDSYCVDHWNDICLLPLAIAHLQLLTFPCDALAEQGTVLTQIVPTL</sequence>
<dbReference type="EMBL" id="GEGO01006865">
    <property type="protein sequence ID" value="JAR88539.1"/>
    <property type="molecule type" value="Transcribed_RNA"/>
</dbReference>
<evidence type="ECO:0000313" key="2">
    <source>
        <dbReference type="EMBL" id="JAR88539.1"/>
    </source>
</evidence>
<reference evidence="2" key="1">
    <citation type="journal article" date="2018" name="PLoS Negl. Trop. Dis.">
        <title>Sialome diversity of ticks revealed by RNAseq of single tick salivary glands.</title>
        <authorList>
            <person name="Perner J."/>
            <person name="Kropackova S."/>
            <person name="Kopacek P."/>
            <person name="Ribeiro J.M."/>
        </authorList>
    </citation>
    <scope>NUCLEOTIDE SEQUENCE</scope>
    <source>
        <strain evidence="2">Siblings of single egg batch collected in Ceske Budejovice</strain>
        <tissue evidence="2">Salivary glands</tissue>
    </source>
</reference>
<accession>A0A147BCQ8</accession>
<proteinExistence type="predicted"/>